<dbReference type="PRINTS" id="PR01874">
    <property type="entry name" value="DNAREPAIRADA"/>
</dbReference>
<dbReference type="InterPro" id="IPR007693">
    <property type="entry name" value="DNA_helicase_DnaB-like_N"/>
</dbReference>
<dbReference type="RefSeq" id="WP_106186898.1">
    <property type="nucleotide sequence ID" value="NZ_PVTF01000003.1"/>
</dbReference>
<evidence type="ECO:0000256" key="5">
    <source>
        <dbReference type="ARBA" id="ARBA00022806"/>
    </source>
</evidence>
<dbReference type="PROSITE" id="PS51199">
    <property type="entry name" value="SF4_HELICASE"/>
    <property type="match status" value="1"/>
</dbReference>
<gene>
    <name evidence="12" type="ORF">CLV43_10334</name>
</gene>
<comment type="caution">
    <text evidence="12">The sequence shown here is derived from an EMBL/GenBank/DDBJ whole genome shotgun (WGS) entry which is preliminary data.</text>
</comment>
<evidence type="ECO:0000256" key="7">
    <source>
        <dbReference type="ARBA" id="ARBA00023125"/>
    </source>
</evidence>
<dbReference type="Proteomes" id="UP000239494">
    <property type="component" value="Unassembled WGS sequence"/>
</dbReference>
<keyword evidence="13" id="KW-1185">Reference proteome</keyword>
<dbReference type="SUPFAM" id="SSF48024">
    <property type="entry name" value="N-terminal domain of DnaB helicase"/>
    <property type="match status" value="1"/>
</dbReference>
<keyword evidence="8" id="KW-0413">Isomerase</keyword>
<evidence type="ECO:0000256" key="4">
    <source>
        <dbReference type="ARBA" id="ARBA00022801"/>
    </source>
</evidence>
<dbReference type="Pfam" id="PF03796">
    <property type="entry name" value="DnaB_C"/>
    <property type="match status" value="1"/>
</dbReference>
<evidence type="ECO:0000256" key="10">
    <source>
        <dbReference type="ARBA" id="ARBA00048954"/>
    </source>
</evidence>
<evidence type="ECO:0000256" key="1">
    <source>
        <dbReference type="ARBA" id="ARBA00008428"/>
    </source>
</evidence>
<dbReference type="InterPro" id="IPR027417">
    <property type="entry name" value="P-loop_NTPase"/>
</dbReference>
<evidence type="ECO:0000313" key="12">
    <source>
        <dbReference type="EMBL" id="PRY43294.1"/>
    </source>
</evidence>
<dbReference type="InterPro" id="IPR016136">
    <property type="entry name" value="DNA_helicase_N/primase_C"/>
</dbReference>
<dbReference type="Gene3D" id="3.40.50.300">
    <property type="entry name" value="P-loop containing nucleotide triphosphate hydrolases"/>
    <property type="match status" value="1"/>
</dbReference>
<keyword evidence="6" id="KW-0067">ATP-binding</keyword>
<proteinExistence type="inferred from homology"/>
<evidence type="ECO:0000256" key="9">
    <source>
        <dbReference type="ARBA" id="ARBA00044969"/>
    </source>
</evidence>
<sequence length="441" mass="47966">MNDPDDLQPPQDLIAEQAVLGAMLTSPEAVRTASEILVPDNFYAPKHGAVFAAMLELAEQGDPVDPITLGDKLDRGGMLHRVGGLPYVHTLFAATRTVTTVAHHAGIVVDRHRQRRIIEAGQHITQLGWTGGDDLDVVIDRARDTADQLAHDRHTGTLDETFHDAMADYVDQIGAPVRPSVSTGVDELDRILGGGFRPGQLIVVGARPGIGKSVLGVNVATAAAAAGHGVFLASLEMSKKDCMDRVFASVGSINLANLIEGKPTQDDRRRIDLVRAQAAQWALKIDERPNQNMNTIRAATRDLARTKRGIGLLVVDYLQLMGNTKRHDRRDLEVTENTRGLKLLAKQFGIAVVALCQVGRGAAARTDRRPTLVDLRESGSIENDADTVLLLHREIDDLEQQDYVHVNVAKQRSGPTGQLDLFWSGPYQRITGNGRNHLAVV</sequence>
<evidence type="ECO:0000259" key="11">
    <source>
        <dbReference type="PROSITE" id="PS51199"/>
    </source>
</evidence>
<dbReference type="PANTHER" id="PTHR30153:SF2">
    <property type="entry name" value="REPLICATIVE DNA HELICASE"/>
    <property type="match status" value="1"/>
</dbReference>
<comment type="similarity">
    <text evidence="1">Belongs to the helicase family. DnaB subfamily.</text>
</comment>
<dbReference type="SUPFAM" id="SSF52540">
    <property type="entry name" value="P-loop containing nucleoside triphosphate hydrolases"/>
    <property type="match status" value="1"/>
</dbReference>
<dbReference type="PANTHER" id="PTHR30153">
    <property type="entry name" value="REPLICATIVE DNA HELICASE DNAB"/>
    <property type="match status" value="1"/>
</dbReference>
<keyword evidence="4" id="KW-0378">Hydrolase</keyword>
<reference evidence="12 13" key="1">
    <citation type="submission" date="2018-03" db="EMBL/GenBank/DDBJ databases">
        <title>Genomic Encyclopedia of Archaeal and Bacterial Type Strains, Phase II (KMG-II): from individual species to whole genera.</title>
        <authorList>
            <person name="Goeker M."/>
        </authorList>
    </citation>
    <scope>NUCLEOTIDE SEQUENCE [LARGE SCALE GENOMIC DNA]</scope>
    <source>
        <strain evidence="12 13">DSM 44720</strain>
    </source>
</reference>
<feature type="domain" description="SF4 helicase" evidence="11">
    <location>
        <begin position="174"/>
        <end position="437"/>
    </location>
</feature>
<protein>
    <recommendedName>
        <fullName evidence="9">DNA 5'-3' helicase</fullName>
        <ecNumber evidence="9">5.6.2.3</ecNumber>
    </recommendedName>
</protein>
<dbReference type="GO" id="GO:0003677">
    <property type="term" value="F:DNA binding"/>
    <property type="evidence" value="ECO:0007669"/>
    <property type="project" value="UniProtKB-KW"/>
</dbReference>
<accession>A0A2T0TCC1</accession>
<dbReference type="InterPro" id="IPR007694">
    <property type="entry name" value="DNA_helicase_DnaB-like_C"/>
</dbReference>
<evidence type="ECO:0000256" key="3">
    <source>
        <dbReference type="ARBA" id="ARBA00022741"/>
    </source>
</evidence>
<dbReference type="GO" id="GO:0006260">
    <property type="term" value="P:DNA replication"/>
    <property type="evidence" value="ECO:0007669"/>
    <property type="project" value="UniProtKB-KW"/>
</dbReference>
<dbReference type="InterPro" id="IPR036185">
    <property type="entry name" value="DNA_heli_DnaB-like_N_sf"/>
</dbReference>
<dbReference type="EC" id="5.6.2.3" evidence="9"/>
<evidence type="ECO:0000256" key="6">
    <source>
        <dbReference type="ARBA" id="ARBA00022840"/>
    </source>
</evidence>
<dbReference type="AlphaFoldDB" id="A0A2T0TCC1"/>
<dbReference type="GO" id="GO:0016787">
    <property type="term" value="F:hydrolase activity"/>
    <property type="evidence" value="ECO:0007669"/>
    <property type="project" value="UniProtKB-KW"/>
</dbReference>
<dbReference type="EMBL" id="PVTF01000003">
    <property type="protein sequence ID" value="PRY43294.1"/>
    <property type="molecule type" value="Genomic_DNA"/>
</dbReference>
<organism evidence="12 13">
    <name type="scientific">Umezawaea tangerina</name>
    <dbReference type="NCBI Taxonomy" id="84725"/>
    <lineage>
        <taxon>Bacteria</taxon>
        <taxon>Bacillati</taxon>
        <taxon>Actinomycetota</taxon>
        <taxon>Actinomycetes</taxon>
        <taxon>Pseudonocardiales</taxon>
        <taxon>Pseudonocardiaceae</taxon>
        <taxon>Umezawaea</taxon>
    </lineage>
</organism>
<dbReference type="OrthoDB" id="9773982at2"/>
<name>A0A2T0TCC1_9PSEU</name>
<dbReference type="GO" id="GO:0005524">
    <property type="term" value="F:ATP binding"/>
    <property type="evidence" value="ECO:0007669"/>
    <property type="project" value="UniProtKB-KW"/>
</dbReference>
<dbReference type="Gene3D" id="1.10.860.10">
    <property type="entry name" value="DNAb Helicase, Chain A"/>
    <property type="match status" value="1"/>
</dbReference>
<dbReference type="GO" id="GO:0043139">
    <property type="term" value="F:5'-3' DNA helicase activity"/>
    <property type="evidence" value="ECO:0007669"/>
    <property type="project" value="UniProtKB-EC"/>
</dbReference>
<keyword evidence="3" id="KW-0547">Nucleotide-binding</keyword>
<evidence type="ECO:0000313" key="13">
    <source>
        <dbReference type="Proteomes" id="UP000239494"/>
    </source>
</evidence>
<evidence type="ECO:0000256" key="2">
    <source>
        <dbReference type="ARBA" id="ARBA00022705"/>
    </source>
</evidence>
<dbReference type="GO" id="GO:0005829">
    <property type="term" value="C:cytosol"/>
    <property type="evidence" value="ECO:0007669"/>
    <property type="project" value="TreeGrafter"/>
</dbReference>
<evidence type="ECO:0000256" key="8">
    <source>
        <dbReference type="ARBA" id="ARBA00023235"/>
    </source>
</evidence>
<keyword evidence="7" id="KW-0238">DNA-binding</keyword>
<keyword evidence="5 12" id="KW-0347">Helicase</keyword>
<dbReference type="Pfam" id="PF00772">
    <property type="entry name" value="DnaB"/>
    <property type="match status" value="1"/>
</dbReference>
<comment type="catalytic activity">
    <reaction evidence="10">
        <text>ATP + H2O = ADP + phosphate + H(+)</text>
        <dbReference type="Rhea" id="RHEA:13065"/>
        <dbReference type="ChEBI" id="CHEBI:15377"/>
        <dbReference type="ChEBI" id="CHEBI:15378"/>
        <dbReference type="ChEBI" id="CHEBI:30616"/>
        <dbReference type="ChEBI" id="CHEBI:43474"/>
        <dbReference type="ChEBI" id="CHEBI:456216"/>
        <dbReference type="EC" id="5.6.2.3"/>
    </reaction>
</comment>
<keyword evidence="2" id="KW-0235">DNA replication</keyword>